<organism evidence="1 2">
    <name type="scientific">Shewanella denitrificans (strain OS217 / ATCC BAA-1090 / DSM 15013)</name>
    <dbReference type="NCBI Taxonomy" id="318161"/>
    <lineage>
        <taxon>Bacteria</taxon>
        <taxon>Pseudomonadati</taxon>
        <taxon>Pseudomonadota</taxon>
        <taxon>Gammaproteobacteria</taxon>
        <taxon>Alteromonadales</taxon>
        <taxon>Shewanellaceae</taxon>
        <taxon>Shewanella</taxon>
    </lineage>
</organism>
<evidence type="ECO:0008006" key="3">
    <source>
        <dbReference type="Google" id="ProtNLM"/>
    </source>
</evidence>
<dbReference type="HOGENOM" id="CLU_1271551_0_0_6"/>
<reference evidence="1 2" key="1">
    <citation type="submission" date="2006-03" db="EMBL/GenBank/DDBJ databases">
        <title>Complete sequence of Shewanella denitrificans OS217.</title>
        <authorList>
            <consortium name="US DOE Joint Genome Institute"/>
            <person name="Copeland A."/>
            <person name="Lucas S."/>
            <person name="Lapidus A."/>
            <person name="Barry K."/>
            <person name="Detter J.C."/>
            <person name="Glavina del Rio T."/>
            <person name="Hammon N."/>
            <person name="Israni S."/>
            <person name="Dalin E."/>
            <person name="Tice H."/>
            <person name="Pitluck S."/>
            <person name="Brettin T."/>
            <person name="Bruce D."/>
            <person name="Han C."/>
            <person name="Tapia R."/>
            <person name="Gilna P."/>
            <person name="Kiss H."/>
            <person name="Schmutz J."/>
            <person name="Larimer F."/>
            <person name="Land M."/>
            <person name="Hauser L."/>
            <person name="Kyrpides N."/>
            <person name="Lykidis A."/>
            <person name="Richardson P."/>
        </authorList>
    </citation>
    <scope>NUCLEOTIDE SEQUENCE [LARGE SCALE GENOMIC DNA]</scope>
    <source>
        <strain evidence="2">OS217 / ATCC BAA-1090 / DSM 15013</strain>
    </source>
</reference>
<evidence type="ECO:0000313" key="1">
    <source>
        <dbReference type="EMBL" id="ABE53986.1"/>
    </source>
</evidence>
<dbReference type="EMBL" id="CP000302">
    <property type="protein sequence ID" value="ABE53986.1"/>
    <property type="molecule type" value="Genomic_DNA"/>
</dbReference>
<proteinExistence type="predicted"/>
<evidence type="ECO:0000313" key="2">
    <source>
        <dbReference type="Proteomes" id="UP000001982"/>
    </source>
</evidence>
<dbReference type="STRING" id="318161.Sden_0696"/>
<dbReference type="OrthoDB" id="6298102at2"/>
<name>Q12RE0_SHEDO</name>
<dbReference type="RefSeq" id="WP_011495151.1">
    <property type="nucleotide sequence ID" value="NC_007954.1"/>
</dbReference>
<dbReference type="KEGG" id="sdn:Sden_0696"/>
<sequence length="214" mass="24475">MGFLSGLFGKKEAPARQLDHPTKLIKGDMITLDDSFALPPQLKGQQLRVEAVHTYEYERTQNCEFLLRGHSGDAIFLTYVEEDDSYLSLSIKINSAQVDTLFDMAEFEQIFEEPGQAKLTPKSLAQAQDDEFGKWLGENYHQVEFAGFGYFHRQDYRGQKPPQDQQGEAFESYSLVNGQDSHAIDIEVYEGGETEVMLTLYRPLTDIRQYWPVS</sequence>
<keyword evidence="2" id="KW-1185">Reference proteome</keyword>
<dbReference type="Proteomes" id="UP000001982">
    <property type="component" value="Chromosome"/>
</dbReference>
<accession>Q12RE0</accession>
<gene>
    <name evidence="1" type="ordered locus">Sden_0696</name>
</gene>
<protein>
    <recommendedName>
        <fullName evidence="3">DUF4178 domain-containing protein</fullName>
    </recommendedName>
</protein>
<dbReference type="AlphaFoldDB" id="Q12RE0"/>
<dbReference type="eggNOG" id="ENOG50329SQ">
    <property type="taxonomic scope" value="Bacteria"/>
</dbReference>